<gene>
    <name evidence="1" type="ORF">Cvel_12397</name>
</gene>
<organism evidence="1">
    <name type="scientific">Chromera velia CCMP2878</name>
    <dbReference type="NCBI Taxonomy" id="1169474"/>
    <lineage>
        <taxon>Eukaryota</taxon>
        <taxon>Sar</taxon>
        <taxon>Alveolata</taxon>
        <taxon>Colpodellida</taxon>
        <taxon>Chromeraceae</taxon>
        <taxon>Chromera</taxon>
    </lineage>
</organism>
<dbReference type="AlphaFoldDB" id="A0A0G4IA17"/>
<dbReference type="VEuPathDB" id="CryptoDB:Cvel_12397"/>
<evidence type="ECO:0008006" key="2">
    <source>
        <dbReference type="Google" id="ProtNLM"/>
    </source>
</evidence>
<proteinExistence type="predicted"/>
<dbReference type="PhylomeDB" id="A0A0G4IA17"/>
<protein>
    <recommendedName>
        <fullName evidence="2">CCHC-type domain-containing protein</fullName>
    </recommendedName>
</protein>
<name>A0A0G4IA17_9ALVE</name>
<accession>A0A0G4IA17</accession>
<dbReference type="EMBL" id="CDMZ01005744">
    <property type="protein sequence ID" value="CEM53979.1"/>
    <property type="molecule type" value="Genomic_DNA"/>
</dbReference>
<reference evidence="1" key="1">
    <citation type="submission" date="2014-11" db="EMBL/GenBank/DDBJ databases">
        <authorList>
            <person name="Otto D Thomas"/>
            <person name="Naeem Raeece"/>
        </authorList>
    </citation>
    <scope>NUCLEOTIDE SEQUENCE</scope>
</reference>
<evidence type="ECO:0000313" key="1">
    <source>
        <dbReference type="EMBL" id="CEM53979.1"/>
    </source>
</evidence>
<sequence length="278" mass="31076">MYMQSAFNVTASATKGEENIDLVFMQRVERVVPNWTANQKALDEILTDLEALYLDDIKKQRVNALRVIHNIRQRYDEDSKIFFDCFFAAMAAYEATLPAGQTMSDSNKSVYLMNALTDQKKEKVAILMDDRDTWAALQDAIKSLFRVEALSGKTKNPAVIGNTSESDFSSIAGLSMKSTTKPNKLKFPADRVEQGKRTCCNCEFHFEAQVSHRCPARGKQCNSCGKGGHFACVCRNTKSADALEDHYVGSSSTPPAEVKNKKKVTFTDDYGTSKEWIC</sequence>